<evidence type="ECO:0000256" key="3">
    <source>
        <dbReference type="ARBA" id="ARBA00023212"/>
    </source>
</evidence>
<keyword evidence="8" id="KW-1185">Reference proteome</keyword>
<proteinExistence type="predicted"/>
<dbReference type="Gene3D" id="3.30.920.20">
    <property type="entry name" value="Gas2-like domain"/>
    <property type="match status" value="1"/>
</dbReference>
<accession>A0AAX4P3Y6</accession>
<dbReference type="InterPro" id="IPR003108">
    <property type="entry name" value="GAR_dom"/>
</dbReference>
<reference evidence="7 8" key="1">
    <citation type="submission" date="2024-03" db="EMBL/GenBank/DDBJ databases">
        <title>Complete genome sequence of the green alga Chloropicon roscoffensis RCC1871.</title>
        <authorList>
            <person name="Lemieux C."/>
            <person name="Pombert J.-F."/>
            <person name="Otis C."/>
            <person name="Turmel M."/>
        </authorList>
    </citation>
    <scope>NUCLEOTIDE SEQUENCE [LARGE SCALE GENOMIC DNA]</scope>
    <source>
        <strain evidence="7 8">RCC1871</strain>
    </source>
</reference>
<feature type="domain" description="GAR" evidence="6">
    <location>
        <begin position="965"/>
        <end position="1025"/>
    </location>
</feature>
<dbReference type="SUPFAM" id="SSF143575">
    <property type="entry name" value="GAS2 domain-like"/>
    <property type="match status" value="1"/>
</dbReference>
<feature type="region of interest" description="Disordered" evidence="5">
    <location>
        <begin position="866"/>
        <end position="900"/>
    </location>
</feature>
<keyword evidence="2" id="KW-0963">Cytoplasm</keyword>
<protein>
    <submittedName>
        <fullName evidence="7">GAR domain-containing protein</fullName>
    </submittedName>
</protein>
<dbReference type="Proteomes" id="UP001472866">
    <property type="component" value="Chromosome 03"/>
</dbReference>
<organism evidence="7 8">
    <name type="scientific">Chloropicon roscoffensis</name>
    <dbReference type="NCBI Taxonomy" id="1461544"/>
    <lineage>
        <taxon>Eukaryota</taxon>
        <taxon>Viridiplantae</taxon>
        <taxon>Chlorophyta</taxon>
        <taxon>Chloropicophyceae</taxon>
        <taxon>Chloropicales</taxon>
        <taxon>Chloropicaceae</taxon>
        <taxon>Chloropicon</taxon>
    </lineage>
</organism>
<name>A0AAX4P3Y6_9CHLO</name>
<evidence type="ECO:0000256" key="1">
    <source>
        <dbReference type="ARBA" id="ARBA00004245"/>
    </source>
</evidence>
<feature type="coiled-coil region" evidence="4">
    <location>
        <begin position="280"/>
        <end position="328"/>
    </location>
</feature>
<feature type="compositionally biased region" description="Polar residues" evidence="5">
    <location>
        <begin position="876"/>
        <end position="887"/>
    </location>
</feature>
<comment type="subcellular location">
    <subcellularLocation>
        <location evidence="1">Cytoplasm</location>
        <location evidence="1">Cytoskeleton</location>
    </subcellularLocation>
</comment>
<dbReference type="GO" id="GO:0008017">
    <property type="term" value="F:microtubule binding"/>
    <property type="evidence" value="ECO:0007669"/>
    <property type="project" value="InterPro"/>
</dbReference>
<dbReference type="GO" id="GO:0005856">
    <property type="term" value="C:cytoskeleton"/>
    <property type="evidence" value="ECO:0007669"/>
    <property type="project" value="UniProtKB-SubCell"/>
</dbReference>
<feature type="coiled-coil region" evidence="4">
    <location>
        <begin position="637"/>
        <end position="664"/>
    </location>
</feature>
<evidence type="ECO:0000313" key="7">
    <source>
        <dbReference type="EMBL" id="WZN60654.1"/>
    </source>
</evidence>
<gene>
    <name evidence="7" type="ORF">HKI87_03g21880</name>
</gene>
<evidence type="ECO:0000259" key="6">
    <source>
        <dbReference type="SMART" id="SM00243"/>
    </source>
</evidence>
<feature type="region of interest" description="Disordered" evidence="5">
    <location>
        <begin position="168"/>
        <end position="187"/>
    </location>
</feature>
<dbReference type="Pfam" id="PF02187">
    <property type="entry name" value="GAS2"/>
    <property type="match status" value="1"/>
</dbReference>
<keyword evidence="4" id="KW-0175">Coiled coil</keyword>
<dbReference type="InterPro" id="IPR036534">
    <property type="entry name" value="GAR_dom_sf"/>
</dbReference>
<evidence type="ECO:0000256" key="4">
    <source>
        <dbReference type="SAM" id="Coils"/>
    </source>
</evidence>
<dbReference type="AlphaFoldDB" id="A0AAX4P3Y6"/>
<dbReference type="SMART" id="SM00243">
    <property type="entry name" value="GAS2"/>
    <property type="match status" value="1"/>
</dbReference>
<feature type="coiled-coil region" evidence="4">
    <location>
        <begin position="383"/>
        <end position="452"/>
    </location>
</feature>
<feature type="compositionally biased region" description="Polar residues" evidence="5">
    <location>
        <begin position="168"/>
        <end position="183"/>
    </location>
</feature>
<evidence type="ECO:0000256" key="2">
    <source>
        <dbReference type="ARBA" id="ARBA00022490"/>
    </source>
</evidence>
<evidence type="ECO:0000313" key="8">
    <source>
        <dbReference type="Proteomes" id="UP001472866"/>
    </source>
</evidence>
<feature type="region of interest" description="Disordered" evidence="5">
    <location>
        <begin position="1"/>
        <end position="60"/>
    </location>
</feature>
<sequence>MEAESLRGAGRRASALMPRDLNADVSRGSGPVPPRKSADLSALAGRENTHGGNGGPESARAHREVVEWTPADGRTASQVARVPSVVAGGNATDASALRGATRYSRFKSVHDLVEDTISSRAWGGRSVHASVDLDGLGWRSGYIPKDFDRRSARNRRVSSSINFGTIPSSLRSGASSPTRQPPASLNRRESVIKELNFDAKADRNSSLDVAIDKLHSGLDMVLGKQNEGMAALVRQIQHIRKFWQKRRPNVRIHTMADLVNDIKIFTESVQSQKAHYRGELSLLKKENEGLRKALEGLKERETLGAGEEERLGGQLADLAAKLESAEANEGKVLEVLNAVRQENSQAGEMLQQALGESVESTSAPLLQLAESMVAKMGSMETEIEGFRAAQERLETEMEEQKKLLSQKERELQTMVDEHQSEAMEVECQYEQMEGLVNKIEEAEVRMQEQATLCSALQGQITHLKVDRENSLQAKDAMELMQEQWEDERAAFLEEIEELKLKCEVDEPKDFLSQLSEDFRKNLLDLLELLNDPQLLRENKDLVSCLGKIRDNIFERCAQGQESAMAGDGPDTPSKRTFGEKLEYFQGVGSVLSSPYPAFNSPQVMEGIKARMNVEKQRQAKMSADLSRKIADATKALKAEFQKHVTGYESRIEELEDELAHKTELLQRCSPGSRGHQITQIAEETYDLSILPEEWEDALLSVLTEAALCPEQDWSDMLQGKERMIKDQHASHMESLMERLKFDFQEEVLQLNEAIEALEANLDGWQFVPDQSPLHREDRVILQQRVISSMHRLQVVRQLASLGNTLVDPSMEVSSYISSNIQNISYTETTEADVNEVLLQSWKKAVRGMKIISGRLTSSEGFPTSVSAWPLGKKPSQARSENSASTSAAPRRRDTVAHRKRSGASVIPCGSMMNFSPGDAFLPGEREANLKMGKPSLKEILGPKAPTAADIRGLKEELLEYFKEDDGICDLIRTIGPCREKHLEGSFKFGTRSIKLVILNDLLMVRIGGGFETFEQYFAKHYRLEVARLHKQNSAQK</sequence>
<keyword evidence="3" id="KW-0206">Cytoskeleton</keyword>
<dbReference type="EMBL" id="CP151503">
    <property type="protein sequence ID" value="WZN60654.1"/>
    <property type="molecule type" value="Genomic_DNA"/>
</dbReference>
<evidence type="ECO:0000256" key="5">
    <source>
        <dbReference type="SAM" id="MobiDB-lite"/>
    </source>
</evidence>